<evidence type="ECO:0000256" key="2">
    <source>
        <dbReference type="ARBA" id="ARBA00022723"/>
    </source>
</evidence>
<keyword evidence="4" id="KW-1185">Reference proteome</keyword>
<accession>A0ABM0JC78</accession>
<sequence length="471" mass="54244">MLEYAIFSFACFTVLLVAKKWIYPSSKKVTTIPGLDPSNKEDGNFSDIARAGSLHEFLLDLHSQYGDIAGFWWRQTYVVSIASPELFKAHANVFDKPVNLFWFFEPLFGSQSLQFANGPEARRRRKIYGRPFSHESLKKYFPKFEEIAAMVETKWSLKSETDYVAVGEDMELFSFRSTLLNLMGDSFHDEKLVQSVIKAYKTAWDELERRLTGPVPPDENDARERSFQEALLYLKKTVKHVVEHREQSKLQDEQLLIDVILQSTTDEDMLIADVINYMVAAFRTTAYMLTWAMYFLATHHDVQSKLHSEIAQVLGEKDVVTDSNLGQLRYLHQVLQETLRCAVIAPWGARVQDVDSELGGHKVPKNTPVIQAFGVVLQDEKLWPFPQRFDPERFSTENSKSHQTYAFSPFGFAGKRNCPAYKFAYNESTVLIATLIRKFEVSMWGDQVVKPAFSFVTHPQEEIWLKVSKRK</sequence>
<dbReference type="InterPro" id="IPR001128">
    <property type="entry name" value="Cyt_P450"/>
</dbReference>
<dbReference type="PANTHER" id="PTHR24280">
    <property type="entry name" value="CYTOCHROME P450 20A1"/>
    <property type="match status" value="1"/>
</dbReference>
<organism evidence="4 5">
    <name type="scientific">Aplysia californica</name>
    <name type="common">California sea hare</name>
    <dbReference type="NCBI Taxonomy" id="6500"/>
    <lineage>
        <taxon>Eukaryota</taxon>
        <taxon>Metazoa</taxon>
        <taxon>Spiralia</taxon>
        <taxon>Lophotrochozoa</taxon>
        <taxon>Mollusca</taxon>
        <taxon>Gastropoda</taxon>
        <taxon>Heterobranchia</taxon>
        <taxon>Euthyneura</taxon>
        <taxon>Tectipleura</taxon>
        <taxon>Aplysiida</taxon>
        <taxon>Aplysioidea</taxon>
        <taxon>Aplysiidae</taxon>
        <taxon>Aplysia</taxon>
    </lineage>
</organism>
<name>A0ABM0JC78_APLCA</name>
<keyword evidence="3" id="KW-0408">Iron</keyword>
<proteinExistence type="inferred from homology"/>
<dbReference type="SUPFAM" id="SSF48264">
    <property type="entry name" value="Cytochrome P450"/>
    <property type="match status" value="1"/>
</dbReference>
<dbReference type="Proteomes" id="UP000694888">
    <property type="component" value="Unplaced"/>
</dbReference>
<evidence type="ECO:0000313" key="4">
    <source>
        <dbReference type="Proteomes" id="UP000694888"/>
    </source>
</evidence>
<comment type="similarity">
    <text evidence="1">Belongs to the cytochrome P450 family.</text>
</comment>
<dbReference type="PRINTS" id="PR00465">
    <property type="entry name" value="EP450IV"/>
</dbReference>
<dbReference type="Gene3D" id="1.10.630.10">
    <property type="entry name" value="Cytochrome P450"/>
    <property type="match status" value="1"/>
</dbReference>
<dbReference type="InterPro" id="IPR052666">
    <property type="entry name" value="CYP450_20A1-like"/>
</dbReference>
<dbReference type="RefSeq" id="XP_005090341.1">
    <property type="nucleotide sequence ID" value="XM_005090284.3"/>
</dbReference>
<dbReference type="InterPro" id="IPR002403">
    <property type="entry name" value="Cyt_P450_E_grp-IV"/>
</dbReference>
<dbReference type="GeneID" id="101859903"/>
<evidence type="ECO:0000313" key="5">
    <source>
        <dbReference type="RefSeq" id="XP_005090341.1"/>
    </source>
</evidence>
<evidence type="ECO:0000256" key="1">
    <source>
        <dbReference type="ARBA" id="ARBA00010617"/>
    </source>
</evidence>
<keyword evidence="2" id="KW-0479">Metal-binding</keyword>
<protein>
    <submittedName>
        <fullName evidence="5">Cytochrome P450 20A1</fullName>
    </submittedName>
</protein>
<gene>
    <name evidence="5" type="primary">LOC101859903</name>
</gene>
<dbReference type="InterPro" id="IPR036396">
    <property type="entry name" value="Cyt_P450_sf"/>
</dbReference>
<evidence type="ECO:0000256" key="3">
    <source>
        <dbReference type="ARBA" id="ARBA00023004"/>
    </source>
</evidence>
<dbReference type="PANTHER" id="PTHR24280:SF4">
    <property type="entry name" value="CYTOCHROME P450 20A1"/>
    <property type="match status" value="1"/>
</dbReference>
<dbReference type="Pfam" id="PF00067">
    <property type="entry name" value="p450"/>
    <property type="match status" value="1"/>
</dbReference>
<reference evidence="5" key="1">
    <citation type="submission" date="2025-08" db="UniProtKB">
        <authorList>
            <consortium name="RefSeq"/>
        </authorList>
    </citation>
    <scope>IDENTIFICATION</scope>
</reference>